<dbReference type="PANTHER" id="PTHR10366">
    <property type="entry name" value="NAD DEPENDENT EPIMERASE/DEHYDRATASE"/>
    <property type="match status" value="1"/>
</dbReference>
<dbReference type="EMBL" id="KB706141">
    <property type="protein sequence ID" value="EMR69030.1"/>
    <property type="molecule type" value="Genomic_DNA"/>
</dbReference>
<evidence type="ECO:0000256" key="2">
    <source>
        <dbReference type="ARBA" id="ARBA00023445"/>
    </source>
</evidence>
<dbReference type="Gene3D" id="3.40.50.720">
    <property type="entry name" value="NAD(P)-binding Rossmann-like Domain"/>
    <property type="match status" value="1"/>
</dbReference>
<dbReference type="InterPro" id="IPR001509">
    <property type="entry name" value="Epimerase_deHydtase"/>
</dbReference>
<dbReference type="OMA" id="TAFIWQI"/>
<keyword evidence="5" id="KW-1185">Reference proteome</keyword>
<dbReference type="Pfam" id="PF01370">
    <property type="entry name" value="Epimerase"/>
    <property type="match status" value="1"/>
</dbReference>
<keyword evidence="1" id="KW-0560">Oxidoreductase</keyword>
<comment type="similarity">
    <text evidence="2">Belongs to the NAD(P)-dependent epimerase/dehydratase family. Dihydroflavonol-4-reductase subfamily.</text>
</comment>
<protein>
    <submittedName>
        <fullName evidence="4">Putative nad dependent epimerase protein</fullName>
    </submittedName>
</protein>
<dbReference type="InterPro" id="IPR050425">
    <property type="entry name" value="NAD(P)_dehydrat-like"/>
</dbReference>
<name>M7TQR3_EUTLA</name>
<dbReference type="InterPro" id="IPR036291">
    <property type="entry name" value="NAD(P)-bd_dom_sf"/>
</dbReference>
<dbReference type="AlphaFoldDB" id="M7TQR3"/>
<dbReference type="GO" id="GO:0016616">
    <property type="term" value="F:oxidoreductase activity, acting on the CH-OH group of donors, NAD or NADP as acceptor"/>
    <property type="evidence" value="ECO:0007669"/>
    <property type="project" value="TreeGrafter"/>
</dbReference>
<accession>M7TQR3</accession>
<dbReference type="PANTHER" id="PTHR10366:SF562">
    <property type="entry name" value="ALDEHYDE REDUCTASE II (AFU_ORTHOLOGUE AFUA_1G11360)"/>
    <property type="match status" value="1"/>
</dbReference>
<organism evidence="4 5">
    <name type="scientific">Eutypa lata (strain UCR-EL1)</name>
    <name type="common">Grapevine dieback disease fungus</name>
    <name type="synonym">Eutypa armeniacae</name>
    <dbReference type="NCBI Taxonomy" id="1287681"/>
    <lineage>
        <taxon>Eukaryota</taxon>
        <taxon>Fungi</taxon>
        <taxon>Dikarya</taxon>
        <taxon>Ascomycota</taxon>
        <taxon>Pezizomycotina</taxon>
        <taxon>Sordariomycetes</taxon>
        <taxon>Xylariomycetidae</taxon>
        <taxon>Xylariales</taxon>
        <taxon>Diatrypaceae</taxon>
        <taxon>Eutypa</taxon>
    </lineage>
</organism>
<dbReference type="KEGG" id="ela:UCREL1_3950"/>
<evidence type="ECO:0000313" key="4">
    <source>
        <dbReference type="EMBL" id="EMR69030.1"/>
    </source>
</evidence>
<dbReference type="eggNOG" id="KOG1502">
    <property type="taxonomic scope" value="Eukaryota"/>
</dbReference>
<evidence type="ECO:0000313" key="5">
    <source>
        <dbReference type="Proteomes" id="UP000012174"/>
    </source>
</evidence>
<gene>
    <name evidence="4" type="ORF">UCREL1_3950</name>
</gene>
<dbReference type="OrthoDB" id="2735536at2759"/>
<proteinExistence type="inferred from homology"/>
<dbReference type="HOGENOM" id="CLU_007383_9_2_1"/>
<dbReference type="STRING" id="1287681.M7TQR3"/>
<sequence>MTEKGIVLITGINGYIAARTAEACLRAGYNVRGTARSTESARSLVDALSSYSQRFEVVEVPDVTVPGAFDNAVKGVSAIAQLASPMTLTSTRPAPIINTATSTVRGVLESAMQEPSVKSVVIMSSIAAIIHTPKEPKYVFTEKDWNDESEAIVAKCGDDTPGNATYAASKAASEKTFWAFRDEKKPPFTMTAINPVFVTGPPLVRPTSPDQVAGKTYTYIWNILLGEEIPPEVMSGFSWYVDVRDVADLVVFGIDNPDVCNGQRYIASADYGPPQAAADILRKAFPHLGIQEGQPGEGYLEGFKSPHDQIVDGGKAAKARGKEYISYQQSVLDTADALKGVVDGL</sequence>
<feature type="domain" description="NAD-dependent epimerase/dehydratase" evidence="3">
    <location>
        <begin position="7"/>
        <end position="259"/>
    </location>
</feature>
<dbReference type="SUPFAM" id="SSF51735">
    <property type="entry name" value="NAD(P)-binding Rossmann-fold domains"/>
    <property type="match status" value="1"/>
</dbReference>
<dbReference type="Proteomes" id="UP000012174">
    <property type="component" value="Unassembled WGS sequence"/>
</dbReference>
<reference evidence="5" key="1">
    <citation type="journal article" date="2013" name="Genome Announc.">
        <title>Draft genome sequence of the grapevine dieback fungus Eutypa lata UCR-EL1.</title>
        <authorList>
            <person name="Blanco-Ulate B."/>
            <person name="Rolshausen P.E."/>
            <person name="Cantu D."/>
        </authorList>
    </citation>
    <scope>NUCLEOTIDE SEQUENCE [LARGE SCALE GENOMIC DNA]</scope>
    <source>
        <strain evidence="5">UCR-EL1</strain>
    </source>
</reference>
<evidence type="ECO:0000256" key="1">
    <source>
        <dbReference type="ARBA" id="ARBA00023002"/>
    </source>
</evidence>
<evidence type="ECO:0000259" key="3">
    <source>
        <dbReference type="Pfam" id="PF01370"/>
    </source>
</evidence>